<dbReference type="RefSeq" id="WP_216006572.1">
    <property type="nucleotide sequence ID" value="NZ_JAHKPV010000001.1"/>
</dbReference>
<evidence type="ECO:0000313" key="1">
    <source>
        <dbReference type="EMBL" id="MBU2872661.1"/>
    </source>
</evidence>
<dbReference type="EMBL" id="JAHKPV010000001">
    <property type="protein sequence ID" value="MBU2872661.1"/>
    <property type="molecule type" value="Genomic_DNA"/>
</dbReference>
<sequence length="148" mass="17008">MNLILEKTSQVTFFTNMREVIEALGIKCSDYDWYVSDVETNGYPFEEGWHSGEELESRLEWDDIQFIWAVFSAFPKGVRAEVRQTPYVEGNSFYWDGSEPRPQLEGANFEIACWDSSATILIGLKSKLAKAFKTTFSDAVELRQAVRQ</sequence>
<keyword evidence="2" id="KW-1185">Reference proteome</keyword>
<reference evidence="1 2" key="1">
    <citation type="submission" date="2021-05" db="EMBL/GenBank/DDBJ databases">
        <title>Draft genomes of bacteria isolated from model marine particles.</title>
        <authorList>
            <person name="Datta M.S."/>
            <person name="Schwartzman J.A."/>
            <person name="Enke T.N."/>
            <person name="Saavedra J."/>
            <person name="Cermak N."/>
            <person name="Cordero O.X."/>
        </authorList>
    </citation>
    <scope>NUCLEOTIDE SEQUENCE [LARGE SCALE GENOMIC DNA]</scope>
    <source>
        <strain evidence="1 2">D2M19</strain>
    </source>
</reference>
<proteinExistence type="predicted"/>
<dbReference type="Proteomes" id="UP000753376">
    <property type="component" value="Unassembled WGS sequence"/>
</dbReference>
<protein>
    <submittedName>
        <fullName evidence="1">Uncharacterized protein</fullName>
    </submittedName>
</protein>
<evidence type="ECO:0000313" key="2">
    <source>
        <dbReference type="Proteomes" id="UP000753376"/>
    </source>
</evidence>
<accession>A0ABS6A3H3</accession>
<comment type="caution">
    <text evidence="1">The sequence shown here is derived from an EMBL/GenBank/DDBJ whole genome shotgun (WGS) entry which is preliminary data.</text>
</comment>
<name>A0ABS6A3H3_9GAMM</name>
<gene>
    <name evidence="1" type="ORF">KO508_01460</name>
</gene>
<organism evidence="1 2">
    <name type="scientific">Marinobacter salexigens</name>
    <dbReference type="NCBI Taxonomy" id="1925763"/>
    <lineage>
        <taxon>Bacteria</taxon>
        <taxon>Pseudomonadati</taxon>
        <taxon>Pseudomonadota</taxon>
        <taxon>Gammaproteobacteria</taxon>
        <taxon>Pseudomonadales</taxon>
        <taxon>Marinobacteraceae</taxon>
        <taxon>Marinobacter</taxon>
    </lineage>
</organism>